<evidence type="ECO:0000313" key="3">
    <source>
        <dbReference type="Proteomes" id="UP001190700"/>
    </source>
</evidence>
<protein>
    <submittedName>
        <fullName evidence="2">Uncharacterized protein</fullName>
    </submittedName>
</protein>
<dbReference type="EMBL" id="LGRX02000421">
    <property type="protein sequence ID" value="KAK3288666.1"/>
    <property type="molecule type" value="Genomic_DNA"/>
</dbReference>
<accession>A0AAE0H472</accession>
<feature type="region of interest" description="Disordered" evidence="1">
    <location>
        <begin position="53"/>
        <end position="72"/>
    </location>
</feature>
<reference evidence="2 3" key="1">
    <citation type="journal article" date="2015" name="Genome Biol. Evol.">
        <title>Comparative Genomics of a Bacterivorous Green Alga Reveals Evolutionary Causalities and Consequences of Phago-Mixotrophic Mode of Nutrition.</title>
        <authorList>
            <person name="Burns J.A."/>
            <person name="Paasch A."/>
            <person name="Narechania A."/>
            <person name="Kim E."/>
        </authorList>
    </citation>
    <scope>NUCLEOTIDE SEQUENCE [LARGE SCALE GENOMIC DNA]</scope>
    <source>
        <strain evidence="2 3">PLY_AMNH</strain>
    </source>
</reference>
<gene>
    <name evidence="2" type="ORF">CYMTET_3884</name>
</gene>
<proteinExistence type="predicted"/>
<comment type="caution">
    <text evidence="2">The sequence shown here is derived from an EMBL/GenBank/DDBJ whole genome shotgun (WGS) entry which is preliminary data.</text>
</comment>
<organism evidence="2 3">
    <name type="scientific">Cymbomonas tetramitiformis</name>
    <dbReference type="NCBI Taxonomy" id="36881"/>
    <lineage>
        <taxon>Eukaryota</taxon>
        <taxon>Viridiplantae</taxon>
        <taxon>Chlorophyta</taxon>
        <taxon>Pyramimonadophyceae</taxon>
        <taxon>Pyramimonadales</taxon>
        <taxon>Pyramimonadaceae</taxon>
        <taxon>Cymbomonas</taxon>
    </lineage>
</organism>
<name>A0AAE0H472_9CHLO</name>
<evidence type="ECO:0000313" key="2">
    <source>
        <dbReference type="EMBL" id="KAK3288666.1"/>
    </source>
</evidence>
<evidence type="ECO:0000256" key="1">
    <source>
        <dbReference type="SAM" id="MobiDB-lite"/>
    </source>
</evidence>
<dbReference type="AlphaFoldDB" id="A0AAE0H472"/>
<keyword evidence="3" id="KW-1185">Reference proteome</keyword>
<sequence>MSAPVPRQPVYSGSLPVPGMRVGAPAVGGSLSTSFTQASPMGLPFANMSSGPAVNPTSPYPPNSDPSVYNKGNQPGMFWAQETIPQLYLHKIRTNSAEIRNVEYESLVKHFWEDITKNVRGDTVSNTPSWPLFALVPSRASTLIEPSDVTNKDVFKFRGLTGQFVTWSALNKYLIATDDHSRIDHGLQTDTRLSREDSEEETFVKLMSDATVLNINFVGVLKNIPTGGVGSTSVSMNVIAGGRVSMVNHWGTNCMQGTRLYFLIVKGPSETEGSRDDDRCMKIIPYANPYSNEQPSPGIPLDLEVRNRVHEDKRNLVLRVISVGRCLHATANFKMYNRAHELRKDSRNRTFIRYTTQITQAINHNLRNLGKIEVYIGI</sequence>
<dbReference type="Proteomes" id="UP001190700">
    <property type="component" value="Unassembled WGS sequence"/>
</dbReference>